<dbReference type="AlphaFoldDB" id="A0ABD3J475"/>
<evidence type="ECO:0000256" key="3">
    <source>
        <dbReference type="ARBA" id="ARBA00022490"/>
    </source>
</evidence>
<dbReference type="Proteomes" id="UP001634007">
    <property type="component" value="Unassembled WGS sequence"/>
</dbReference>
<dbReference type="GO" id="GO:0005634">
    <property type="term" value="C:nucleus"/>
    <property type="evidence" value="ECO:0007669"/>
    <property type="project" value="UniProtKB-SubCell"/>
</dbReference>
<keyword evidence="6" id="KW-0539">Nucleus</keyword>
<evidence type="ECO:0000256" key="1">
    <source>
        <dbReference type="ARBA" id="ARBA00004123"/>
    </source>
</evidence>
<evidence type="ECO:0000313" key="10">
    <source>
        <dbReference type="Proteomes" id="UP001634007"/>
    </source>
</evidence>
<feature type="domain" description="Fungal lipase-type" evidence="7">
    <location>
        <begin position="99"/>
        <end position="208"/>
    </location>
</feature>
<dbReference type="Gene3D" id="3.40.50.1820">
    <property type="entry name" value="alpha/beta hydrolase"/>
    <property type="match status" value="1"/>
</dbReference>
<sequence length="638" mass="72839">MEAESSPFESSEMLGTFVVSTPLLKESWRRCNFADSAAPMSFVADQRGEVGYVAFSGVQVIDWSEPSCGTLMALGECEWEPLFSPLRCHGDGNGDGEGTVKVDAGFLRLFLEYYRRQDFQNQIQGLLGKVKMIILTGHSFGATTASLTALWLLSNLQPVASPISVLCLTFGAPLLGNESLSQAILRERWGGSFCNIVSKFDVVPKLFFTPLTSLTPQLHLLLQFWQGAMASPSPEQLVGELRKQNFDEFFSNVKKCVQDAAQSEEGARNNLFWPLGSYLFCSEEGAICLDDATSIVKMMHLMLETVSPVSSFEDHLKYSYFTRLLSLQFLKRIDIDDLSESSYEAGVFLALQSSGIDPQDDNVSKPAKDCLQMARHMGRAPNLNNAYLAIKLSEITPCRAQLEWYKARCDESVDQCGYYDTFEKFAASRRESTINMNLFRLGTFWDRVIGMAARNELSHDFHCMPKWVNASHSYMLLAEPLEIARYYRHGMHTKKGHYIKHGRNRRFQILERWWNRKVAVAAQEPQQNNNKRNRSRYASFTQDYLFWARVEEAKDWLKNTEEEEDLNKLGSFLENMNRFETYAKELIKNKEVSIDVLAKNSSYTLWAEKWKDLKAKLLRPPSTPLLNGMDCDYEEMKR</sequence>
<evidence type="ECO:0000259" key="8">
    <source>
        <dbReference type="Pfam" id="PF18117"/>
    </source>
</evidence>
<dbReference type="GO" id="GO:0005737">
    <property type="term" value="C:cytoplasm"/>
    <property type="evidence" value="ECO:0007669"/>
    <property type="project" value="UniProtKB-SubCell"/>
</dbReference>
<feature type="domain" description="EDS1 EP" evidence="8">
    <location>
        <begin position="400"/>
        <end position="616"/>
    </location>
</feature>
<accession>A0ABD3J475</accession>
<keyword evidence="10" id="KW-1185">Reference proteome</keyword>
<keyword evidence="3" id="KW-0963">Cytoplasm</keyword>
<name>A0ABD3J475_EUCGL</name>
<proteinExistence type="predicted"/>
<dbReference type="GO" id="GO:0016787">
    <property type="term" value="F:hydrolase activity"/>
    <property type="evidence" value="ECO:0007669"/>
    <property type="project" value="UniProtKB-KW"/>
</dbReference>
<evidence type="ECO:0000256" key="4">
    <source>
        <dbReference type="ARBA" id="ARBA00022801"/>
    </source>
</evidence>
<evidence type="ECO:0000256" key="6">
    <source>
        <dbReference type="ARBA" id="ARBA00023242"/>
    </source>
</evidence>
<dbReference type="InterPro" id="IPR029058">
    <property type="entry name" value="AB_hydrolase_fold"/>
</dbReference>
<evidence type="ECO:0000259" key="7">
    <source>
        <dbReference type="Pfam" id="PF01764"/>
    </source>
</evidence>
<dbReference type="GO" id="GO:0006952">
    <property type="term" value="P:defense response"/>
    <property type="evidence" value="ECO:0007669"/>
    <property type="project" value="UniProtKB-KW"/>
</dbReference>
<dbReference type="SUPFAM" id="SSF53474">
    <property type="entry name" value="alpha/beta-Hydrolases"/>
    <property type="match status" value="1"/>
</dbReference>
<evidence type="ECO:0000256" key="5">
    <source>
        <dbReference type="ARBA" id="ARBA00022821"/>
    </source>
</evidence>
<evidence type="ECO:0008006" key="11">
    <source>
        <dbReference type="Google" id="ProtNLM"/>
    </source>
</evidence>
<dbReference type="PANTHER" id="PTHR47413">
    <property type="entry name" value="LIPASE-LIKE PAD4"/>
    <property type="match status" value="1"/>
</dbReference>
<dbReference type="Pfam" id="PF18117">
    <property type="entry name" value="EDS1_EP"/>
    <property type="match status" value="1"/>
</dbReference>
<organism evidence="9 10">
    <name type="scientific">Eucalyptus globulus</name>
    <name type="common">Tasmanian blue gum</name>
    <dbReference type="NCBI Taxonomy" id="34317"/>
    <lineage>
        <taxon>Eukaryota</taxon>
        <taxon>Viridiplantae</taxon>
        <taxon>Streptophyta</taxon>
        <taxon>Embryophyta</taxon>
        <taxon>Tracheophyta</taxon>
        <taxon>Spermatophyta</taxon>
        <taxon>Magnoliopsida</taxon>
        <taxon>eudicotyledons</taxon>
        <taxon>Gunneridae</taxon>
        <taxon>Pentapetalae</taxon>
        <taxon>rosids</taxon>
        <taxon>malvids</taxon>
        <taxon>Myrtales</taxon>
        <taxon>Myrtaceae</taxon>
        <taxon>Myrtoideae</taxon>
        <taxon>Eucalypteae</taxon>
        <taxon>Eucalyptus</taxon>
    </lineage>
</organism>
<keyword evidence="5" id="KW-0611">Plant defense</keyword>
<comment type="subcellular location">
    <subcellularLocation>
        <location evidence="2">Cytoplasm</location>
    </subcellularLocation>
    <subcellularLocation>
        <location evidence="1">Nucleus</location>
    </subcellularLocation>
</comment>
<evidence type="ECO:0000256" key="2">
    <source>
        <dbReference type="ARBA" id="ARBA00004496"/>
    </source>
</evidence>
<keyword evidence="4" id="KW-0378">Hydrolase</keyword>
<dbReference type="InterPro" id="IPR002921">
    <property type="entry name" value="Fungal_lipase-type"/>
</dbReference>
<dbReference type="EMBL" id="JBJKBG010000009">
    <property type="protein sequence ID" value="KAL3721348.1"/>
    <property type="molecule type" value="Genomic_DNA"/>
</dbReference>
<comment type="caution">
    <text evidence="9">The sequence shown here is derived from an EMBL/GenBank/DDBJ whole genome shotgun (WGS) entry which is preliminary data.</text>
</comment>
<protein>
    <recommendedName>
        <fullName evidence="11">Lipase-like PAD4</fullName>
    </recommendedName>
</protein>
<reference evidence="9 10" key="1">
    <citation type="submission" date="2024-11" db="EMBL/GenBank/DDBJ databases">
        <title>Chromosome-level genome assembly of Eucalyptus globulus Labill. provides insights into its genome evolution.</title>
        <authorList>
            <person name="Li X."/>
        </authorList>
    </citation>
    <scope>NUCLEOTIDE SEQUENCE [LARGE SCALE GENOMIC DNA]</scope>
    <source>
        <strain evidence="9">CL2024</strain>
        <tissue evidence="9">Fresh tender leaves</tissue>
    </source>
</reference>
<dbReference type="Pfam" id="PF01764">
    <property type="entry name" value="Lipase_3"/>
    <property type="match status" value="1"/>
</dbReference>
<evidence type="ECO:0000313" key="9">
    <source>
        <dbReference type="EMBL" id="KAL3721348.1"/>
    </source>
</evidence>
<gene>
    <name evidence="9" type="ORF">ACJRO7_033786</name>
</gene>
<dbReference type="PANTHER" id="PTHR47413:SF2">
    <property type="entry name" value="LIPASE-LIKE PAD4"/>
    <property type="match status" value="1"/>
</dbReference>
<dbReference type="InterPro" id="IPR041266">
    <property type="entry name" value="EDS1_EP"/>
</dbReference>